<protein>
    <submittedName>
        <fullName evidence="6">NlpC/P60 family protein</fullName>
    </submittedName>
</protein>
<evidence type="ECO:0000256" key="4">
    <source>
        <dbReference type="ARBA" id="ARBA00022807"/>
    </source>
</evidence>
<comment type="caution">
    <text evidence="6">The sequence shown here is derived from an EMBL/GenBank/DDBJ whole genome shotgun (WGS) entry which is preliminary data.</text>
</comment>
<name>A0AAW9RMG4_9HYPH</name>
<evidence type="ECO:0000313" key="6">
    <source>
        <dbReference type="EMBL" id="MEJ8573115.1"/>
    </source>
</evidence>
<accession>A0AAW9RMG4</accession>
<dbReference type="PANTHER" id="PTHR47053:SF1">
    <property type="entry name" value="MUREIN DD-ENDOPEPTIDASE MEPH-RELATED"/>
    <property type="match status" value="1"/>
</dbReference>
<evidence type="ECO:0000256" key="1">
    <source>
        <dbReference type="ARBA" id="ARBA00007074"/>
    </source>
</evidence>
<dbReference type="SUPFAM" id="SSF54001">
    <property type="entry name" value="Cysteine proteinases"/>
    <property type="match status" value="1"/>
</dbReference>
<dbReference type="GO" id="GO:0006508">
    <property type="term" value="P:proteolysis"/>
    <property type="evidence" value="ECO:0007669"/>
    <property type="project" value="UniProtKB-KW"/>
</dbReference>
<reference evidence="6 7" key="1">
    <citation type="submission" date="2024-02" db="EMBL/GenBank/DDBJ databases">
        <title>Genome analysis and characterization of Microbaculum marinisediminis sp. nov., isolated from marine sediment.</title>
        <authorList>
            <person name="Du Z.-J."/>
            <person name="Ye Y.-Q."/>
            <person name="Zhang Z.-R."/>
            <person name="Yuan S.-M."/>
            <person name="Zhang X.-Y."/>
        </authorList>
    </citation>
    <scope>NUCLEOTIDE SEQUENCE [LARGE SCALE GENOMIC DNA]</scope>
    <source>
        <strain evidence="6 7">SDUM1044001</strain>
    </source>
</reference>
<keyword evidence="7" id="KW-1185">Reference proteome</keyword>
<dbReference type="InterPro" id="IPR038765">
    <property type="entry name" value="Papain-like_cys_pep_sf"/>
</dbReference>
<evidence type="ECO:0000256" key="3">
    <source>
        <dbReference type="ARBA" id="ARBA00022801"/>
    </source>
</evidence>
<dbReference type="Gene3D" id="3.90.1720.10">
    <property type="entry name" value="endopeptidase domain like (from Nostoc punctiforme)"/>
    <property type="match status" value="1"/>
</dbReference>
<dbReference type="InterPro" id="IPR000064">
    <property type="entry name" value="NLP_P60_dom"/>
</dbReference>
<dbReference type="PROSITE" id="PS51935">
    <property type="entry name" value="NLPC_P60"/>
    <property type="match status" value="1"/>
</dbReference>
<dbReference type="InterPro" id="IPR051202">
    <property type="entry name" value="Peptidase_C40"/>
</dbReference>
<organism evidence="6 7">
    <name type="scientific">Microbaculum marinum</name>
    <dbReference type="NCBI Taxonomy" id="1764581"/>
    <lineage>
        <taxon>Bacteria</taxon>
        <taxon>Pseudomonadati</taxon>
        <taxon>Pseudomonadota</taxon>
        <taxon>Alphaproteobacteria</taxon>
        <taxon>Hyphomicrobiales</taxon>
        <taxon>Tepidamorphaceae</taxon>
        <taxon>Microbaculum</taxon>
    </lineage>
</organism>
<dbReference type="GO" id="GO:0008234">
    <property type="term" value="F:cysteine-type peptidase activity"/>
    <property type="evidence" value="ECO:0007669"/>
    <property type="project" value="UniProtKB-KW"/>
</dbReference>
<gene>
    <name evidence="6" type="ORF">V3328_16605</name>
</gene>
<feature type="domain" description="NlpC/P60" evidence="5">
    <location>
        <begin position="10"/>
        <end position="149"/>
    </location>
</feature>
<dbReference type="AlphaFoldDB" id="A0AAW9RMG4"/>
<sequence>MRCAPSGLQATTRAAIVAEARSWIGTPYRHQASLKGAGCDCFGLVRGVWRAFHGAEPEEVPPYSRDWGSVSGKETLIETARRHMIEIDPGAMLPGDVLVFRIRRGTVAKHTGIVSAPGRFIHAQEHVPVCEVALSGWWRRHVAAAFAFPAGDLG</sequence>
<keyword evidence="2" id="KW-0645">Protease</keyword>
<dbReference type="Proteomes" id="UP001378188">
    <property type="component" value="Unassembled WGS sequence"/>
</dbReference>
<dbReference type="RefSeq" id="WP_340330805.1">
    <property type="nucleotide sequence ID" value="NZ_JAZHOF010000006.1"/>
</dbReference>
<evidence type="ECO:0000256" key="2">
    <source>
        <dbReference type="ARBA" id="ARBA00022670"/>
    </source>
</evidence>
<keyword evidence="4" id="KW-0788">Thiol protease</keyword>
<keyword evidence="3" id="KW-0378">Hydrolase</keyword>
<comment type="similarity">
    <text evidence="1">Belongs to the peptidase C40 family.</text>
</comment>
<dbReference type="NCBIfam" id="TIGR02219">
    <property type="entry name" value="phage_NlpC_fam"/>
    <property type="match status" value="1"/>
</dbReference>
<dbReference type="EMBL" id="JAZHOF010000006">
    <property type="protein sequence ID" value="MEJ8573115.1"/>
    <property type="molecule type" value="Genomic_DNA"/>
</dbReference>
<dbReference type="PANTHER" id="PTHR47053">
    <property type="entry name" value="MUREIN DD-ENDOPEPTIDASE MEPH-RELATED"/>
    <property type="match status" value="1"/>
</dbReference>
<dbReference type="InterPro" id="IPR011929">
    <property type="entry name" value="Phage_pept_NlpC/P60"/>
</dbReference>
<evidence type="ECO:0000259" key="5">
    <source>
        <dbReference type="PROSITE" id="PS51935"/>
    </source>
</evidence>
<proteinExistence type="inferred from homology"/>
<evidence type="ECO:0000313" key="7">
    <source>
        <dbReference type="Proteomes" id="UP001378188"/>
    </source>
</evidence>
<dbReference type="Pfam" id="PF00877">
    <property type="entry name" value="NLPC_P60"/>
    <property type="match status" value="1"/>
</dbReference>